<dbReference type="PANTHER" id="PTHR33021">
    <property type="entry name" value="BLUE COPPER PROTEIN"/>
    <property type="match status" value="1"/>
</dbReference>
<dbReference type="Proteomes" id="UP001396334">
    <property type="component" value="Unassembled WGS sequence"/>
</dbReference>
<name>A0ABR1ZC45_9ROSI</name>
<dbReference type="InterPro" id="IPR028871">
    <property type="entry name" value="BlueCu_1_BS"/>
</dbReference>
<accession>A0ABR1ZC45</accession>
<comment type="caution">
    <text evidence="1">The sequence shown here is derived from an EMBL/GenBank/DDBJ whole genome shotgun (WGS) entry which is preliminary data.</text>
</comment>
<dbReference type="EMBL" id="JBBPBN010001677">
    <property type="protein sequence ID" value="KAK8477788.1"/>
    <property type="molecule type" value="Genomic_DNA"/>
</dbReference>
<organism evidence="1 2">
    <name type="scientific">Hibiscus sabdariffa</name>
    <name type="common">roselle</name>
    <dbReference type="NCBI Taxonomy" id="183260"/>
    <lineage>
        <taxon>Eukaryota</taxon>
        <taxon>Viridiplantae</taxon>
        <taxon>Streptophyta</taxon>
        <taxon>Embryophyta</taxon>
        <taxon>Tracheophyta</taxon>
        <taxon>Spermatophyta</taxon>
        <taxon>Magnoliopsida</taxon>
        <taxon>eudicotyledons</taxon>
        <taxon>Gunneridae</taxon>
        <taxon>Pentapetalae</taxon>
        <taxon>rosids</taxon>
        <taxon>malvids</taxon>
        <taxon>Malvales</taxon>
        <taxon>Malvaceae</taxon>
        <taxon>Malvoideae</taxon>
        <taxon>Hibiscus</taxon>
    </lineage>
</organism>
<dbReference type="Pfam" id="PF02298">
    <property type="entry name" value="Cu_bind_like"/>
    <property type="match status" value="2"/>
</dbReference>
<reference evidence="1 2" key="1">
    <citation type="journal article" date="2024" name="G3 (Bethesda)">
        <title>Genome assembly of Hibiscus sabdariffa L. provides insights into metabolisms of medicinal natural products.</title>
        <authorList>
            <person name="Kim T."/>
        </authorList>
    </citation>
    <scope>NUCLEOTIDE SEQUENCE [LARGE SCALE GENOMIC DNA]</scope>
    <source>
        <strain evidence="1">TK-2024</strain>
        <tissue evidence="1">Old leaves</tissue>
    </source>
</reference>
<dbReference type="PROSITE" id="PS00196">
    <property type="entry name" value="COPPER_BLUE"/>
    <property type="match status" value="1"/>
</dbReference>
<gene>
    <name evidence="1" type="ORF">V6N11_060060</name>
</gene>
<proteinExistence type="predicted"/>
<dbReference type="PANTHER" id="PTHR33021:SF496">
    <property type="entry name" value="OS08G0482700 PROTEIN"/>
    <property type="match status" value="1"/>
</dbReference>
<sequence>MGGRISMAALFVFLVANLLQLQNTYGKTFTVGDSNGWQIPRGNAHFYDDWADHRIFNVGDVLVFNFTTGEHNVAEVSENDFESCSAANPISNMSTGPATITLNRTGDHYFICGLPDHCSKGQKMEVEVKSGSGSGSGTDIAPTASGSSSGTPTGTSYTVGDTTGWVVPTGHHEFYDDWADNKHFAVGDTLVFNFTTGQHNVMEVSEADYDACKTTNPISTVSDGPAKIVFKRTGDHYFICGISGHCAAGQKMKVEVEYQNGQHTGAAPTVPVATVSLVFFVSFGLALLW</sequence>
<evidence type="ECO:0000313" key="2">
    <source>
        <dbReference type="Proteomes" id="UP001396334"/>
    </source>
</evidence>
<dbReference type="InterPro" id="IPR003245">
    <property type="entry name" value="Phytocyanin_dom"/>
</dbReference>
<evidence type="ECO:0000313" key="1">
    <source>
        <dbReference type="EMBL" id="KAK8477788.1"/>
    </source>
</evidence>
<keyword evidence="2" id="KW-1185">Reference proteome</keyword>
<protein>
    <submittedName>
        <fullName evidence="1">Uncharacterized protein</fullName>
    </submittedName>
</protein>
<dbReference type="SUPFAM" id="SSF49503">
    <property type="entry name" value="Cupredoxins"/>
    <property type="match status" value="2"/>
</dbReference>
<dbReference type="InterPro" id="IPR039391">
    <property type="entry name" value="Phytocyanin-like"/>
</dbReference>
<dbReference type="InterPro" id="IPR008972">
    <property type="entry name" value="Cupredoxin"/>
</dbReference>
<dbReference type="Gene3D" id="2.60.40.420">
    <property type="entry name" value="Cupredoxins - blue copper proteins"/>
    <property type="match status" value="2"/>
</dbReference>
<dbReference type="PROSITE" id="PS51485">
    <property type="entry name" value="PHYTOCYANIN"/>
    <property type="match status" value="2"/>
</dbReference>